<sequence length="149" mass="16690">MRLLNEQKIWKYGRLGPVWPGSLAMVLVIRIRADFKSSPATYSERGLFPCVGGARHRPTWYHARCSAQLGLGGIACLLGDAMSRRLLHSQLCLSLAAATAVRVHLSTDGSVVFILLGCGPLHLHNHNHNHHLTLRWSFTWHYSTKSKTR</sequence>
<proteinExistence type="predicted"/>
<keyword evidence="2" id="KW-1185">Reference proteome</keyword>
<protein>
    <submittedName>
        <fullName evidence="1">Uncharacterized protein</fullName>
    </submittedName>
</protein>
<reference evidence="1 2" key="1">
    <citation type="submission" date="2020-06" db="EMBL/GenBank/DDBJ databases">
        <title>WGS assembly of Ceratodon purpureus strain R40.</title>
        <authorList>
            <person name="Carey S.B."/>
            <person name="Jenkins J."/>
            <person name="Shu S."/>
            <person name="Lovell J.T."/>
            <person name="Sreedasyam A."/>
            <person name="Maumus F."/>
            <person name="Tiley G.P."/>
            <person name="Fernandez-Pozo N."/>
            <person name="Barry K."/>
            <person name="Chen C."/>
            <person name="Wang M."/>
            <person name="Lipzen A."/>
            <person name="Daum C."/>
            <person name="Saski C.A."/>
            <person name="Payton A.C."/>
            <person name="Mcbreen J.C."/>
            <person name="Conrad R.E."/>
            <person name="Kollar L.M."/>
            <person name="Olsson S."/>
            <person name="Huttunen S."/>
            <person name="Landis J.B."/>
            <person name="Wickett N.J."/>
            <person name="Johnson M.G."/>
            <person name="Rensing S.A."/>
            <person name="Grimwood J."/>
            <person name="Schmutz J."/>
            <person name="Mcdaniel S.F."/>
        </authorList>
    </citation>
    <scope>NUCLEOTIDE SEQUENCE [LARGE SCALE GENOMIC DNA]</scope>
    <source>
        <strain evidence="1 2">R40</strain>
    </source>
</reference>
<organism evidence="1 2">
    <name type="scientific">Ceratodon purpureus</name>
    <name type="common">Fire moss</name>
    <name type="synonym">Dicranum purpureum</name>
    <dbReference type="NCBI Taxonomy" id="3225"/>
    <lineage>
        <taxon>Eukaryota</taxon>
        <taxon>Viridiplantae</taxon>
        <taxon>Streptophyta</taxon>
        <taxon>Embryophyta</taxon>
        <taxon>Bryophyta</taxon>
        <taxon>Bryophytina</taxon>
        <taxon>Bryopsida</taxon>
        <taxon>Dicranidae</taxon>
        <taxon>Pseudoditrichales</taxon>
        <taxon>Ditrichaceae</taxon>
        <taxon>Ceratodon</taxon>
    </lineage>
</organism>
<dbReference type="Proteomes" id="UP000822688">
    <property type="component" value="Chromosome 11"/>
</dbReference>
<dbReference type="EMBL" id="CM026432">
    <property type="protein sequence ID" value="KAG0556616.1"/>
    <property type="molecule type" value="Genomic_DNA"/>
</dbReference>
<gene>
    <name evidence="1" type="ORF">KC19_11G067200</name>
</gene>
<evidence type="ECO:0000313" key="1">
    <source>
        <dbReference type="EMBL" id="KAG0556616.1"/>
    </source>
</evidence>
<comment type="caution">
    <text evidence="1">The sequence shown here is derived from an EMBL/GenBank/DDBJ whole genome shotgun (WGS) entry which is preliminary data.</text>
</comment>
<accession>A0A8T0GB70</accession>
<name>A0A8T0GB70_CERPU</name>
<dbReference type="AlphaFoldDB" id="A0A8T0GB70"/>
<evidence type="ECO:0000313" key="2">
    <source>
        <dbReference type="Proteomes" id="UP000822688"/>
    </source>
</evidence>